<dbReference type="GO" id="GO:0009435">
    <property type="term" value="P:NAD+ biosynthetic process"/>
    <property type="evidence" value="ECO:0007669"/>
    <property type="project" value="UniProtKB-UniRule"/>
</dbReference>
<dbReference type="PANTHER" id="PTHR31873:SF6">
    <property type="entry name" value="ASPARTATE DEHYDROGENASE DOMAIN-CONTAINING PROTEIN"/>
    <property type="match status" value="1"/>
</dbReference>
<comment type="pathway">
    <text evidence="6">Cofactor biosynthesis; NAD(+) biosynthesis; iminoaspartate from L-aspartate (dehydrogenase route): step 1/1.</text>
</comment>
<evidence type="ECO:0000256" key="6">
    <source>
        <dbReference type="HAMAP-Rule" id="MF_01265"/>
    </source>
</evidence>
<dbReference type="InterPro" id="IPR011182">
    <property type="entry name" value="L-Asp_DH"/>
</dbReference>
<accession>A0AAX2QBH6</accession>
<name>A0AAX2QBH6_9HYPH</name>
<protein>
    <recommendedName>
        <fullName evidence="6">L-aspartate dehydrogenase</fullName>
        <ecNumber evidence="6">1.4.1.21</ecNumber>
    </recommendedName>
</protein>
<evidence type="ECO:0000256" key="2">
    <source>
        <dbReference type="ARBA" id="ARBA00022642"/>
    </source>
</evidence>
<keyword evidence="3 6" id="KW-0521">NADP</keyword>
<feature type="active site" evidence="6">
    <location>
        <position position="223"/>
    </location>
</feature>
<evidence type="ECO:0000259" key="7">
    <source>
        <dbReference type="Pfam" id="PF01958"/>
    </source>
</evidence>
<keyword evidence="2 6" id="KW-0662">Pyridine nucleotide biosynthesis</keyword>
<dbReference type="NCBIfam" id="NF009827">
    <property type="entry name" value="PRK13303.1-2"/>
    <property type="match status" value="1"/>
</dbReference>
<dbReference type="GO" id="GO:0051287">
    <property type="term" value="F:NAD binding"/>
    <property type="evidence" value="ECO:0007669"/>
    <property type="project" value="UniProtKB-UniRule"/>
</dbReference>
<dbReference type="InterPro" id="IPR005106">
    <property type="entry name" value="Asp/hSer_DH_NAD-bd"/>
</dbReference>
<feature type="domain" description="Aspartate dehydrogenase" evidence="7">
    <location>
        <begin position="171"/>
        <end position="257"/>
    </location>
</feature>
<dbReference type="Pfam" id="PF01958">
    <property type="entry name" value="Asp_DH_C"/>
    <property type="match status" value="1"/>
</dbReference>
<keyword evidence="5 6" id="KW-0520">NAD</keyword>
<evidence type="ECO:0000259" key="8">
    <source>
        <dbReference type="Pfam" id="PF03447"/>
    </source>
</evidence>
<dbReference type="Gene3D" id="3.30.360.10">
    <property type="entry name" value="Dihydrodipicolinate Reductase, domain 2"/>
    <property type="match status" value="1"/>
</dbReference>
<dbReference type="PANTHER" id="PTHR31873">
    <property type="entry name" value="L-ASPARTATE DEHYDROGENASE-RELATED"/>
    <property type="match status" value="1"/>
</dbReference>
<dbReference type="HAMAP" id="MF_01265">
    <property type="entry name" value="NadX"/>
    <property type="match status" value="1"/>
</dbReference>
<dbReference type="EC" id="1.4.1.21" evidence="6"/>
<dbReference type="InterPro" id="IPR020626">
    <property type="entry name" value="Asp_DH_prok"/>
</dbReference>
<comment type="similarity">
    <text evidence="1 6">Belongs to the L-aspartate dehydrogenase family.</text>
</comment>
<comment type="catalytic activity">
    <reaction evidence="6">
        <text>L-aspartate + NADP(+) + H2O = oxaloacetate + NH4(+) + NADPH + H(+)</text>
        <dbReference type="Rhea" id="RHEA:11784"/>
        <dbReference type="ChEBI" id="CHEBI:15377"/>
        <dbReference type="ChEBI" id="CHEBI:15378"/>
        <dbReference type="ChEBI" id="CHEBI:16452"/>
        <dbReference type="ChEBI" id="CHEBI:28938"/>
        <dbReference type="ChEBI" id="CHEBI:29991"/>
        <dbReference type="ChEBI" id="CHEBI:57783"/>
        <dbReference type="ChEBI" id="CHEBI:58349"/>
        <dbReference type="EC" id="1.4.1.21"/>
    </reaction>
</comment>
<keyword evidence="4 6" id="KW-0560">Oxidoreductase</keyword>
<feature type="domain" description="Aspartate/homoserine dehydrogenase NAD-binding" evidence="8">
    <location>
        <begin position="13"/>
        <end position="121"/>
    </location>
</feature>
<reference evidence="9 10" key="1">
    <citation type="submission" date="2019-03" db="EMBL/GenBank/DDBJ databases">
        <title>Genomic Encyclopedia of Type Strains, Phase IV (KMG-V): Genome sequencing to study the core and pangenomes of soil and plant-associated prokaryotes.</title>
        <authorList>
            <person name="Whitman W."/>
        </authorList>
    </citation>
    <scope>NUCLEOTIDE SEQUENCE [LARGE SCALE GENOMIC DNA]</scope>
    <source>
        <strain evidence="9 10">FB403</strain>
    </source>
</reference>
<comment type="miscellaneous">
    <text evidence="6">The iminoaspartate product is unstable in aqueous solution and can decompose to oxaloacetate and ammonia.</text>
</comment>
<dbReference type="SUPFAM" id="SSF51735">
    <property type="entry name" value="NAD(P)-binding Rossmann-fold domains"/>
    <property type="match status" value="1"/>
</dbReference>
<dbReference type="NCBIfam" id="NF009828">
    <property type="entry name" value="PRK13303.1-3"/>
    <property type="match status" value="1"/>
</dbReference>
<dbReference type="InterPro" id="IPR036291">
    <property type="entry name" value="NAD(P)-bd_dom_sf"/>
</dbReference>
<evidence type="ECO:0000256" key="5">
    <source>
        <dbReference type="ARBA" id="ARBA00023027"/>
    </source>
</evidence>
<dbReference type="InterPro" id="IPR002811">
    <property type="entry name" value="Asp_DH"/>
</dbReference>
<comment type="caution">
    <text evidence="9">The sequence shown here is derived from an EMBL/GenBank/DDBJ whole genome shotgun (WGS) entry which is preliminary data.</text>
</comment>
<dbReference type="GO" id="GO:0050661">
    <property type="term" value="F:NADP binding"/>
    <property type="evidence" value="ECO:0007669"/>
    <property type="project" value="UniProtKB-UniRule"/>
</dbReference>
<evidence type="ECO:0000256" key="3">
    <source>
        <dbReference type="ARBA" id="ARBA00022857"/>
    </source>
</evidence>
<feature type="binding site" evidence="6">
    <location>
        <position position="127"/>
    </location>
    <ligand>
        <name>NAD(+)</name>
        <dbReference type="ChEBI" id="CHEBI:57540"/>
    </ligand>
</feature>
<dbReference type="GO" id="GO:0033735">
    <property type="term" value="F:aspartate dehydrogenase [NAD(P)+] activity"/>
    <property type="evidence" value="ECO:0007669"/>
    <property type="project" value="UniProtKB-EC"/>
</dbReference>
<comment type="function">
    <text evidence="6">Specifically catalyzes the NAD or NADP-dependent dehydrogenation of L-aspartate to iminoaspartate.</text>
</comment>
<feature type="binding site" evidence="6">
    <location>
        <position position="193"/>
    </location>
    <ligand>
        <name>NAD(+)</name>
        <dbReference type="ChEBI" id="CHEBI:57540"/>
    </ligand>
</feature>
<dbReference type="Gene3D" id="3.40.50.720">
    <property type="entry name" value="NAD(P)-binding Rossmann-like Domain"/>
    <property type="match status" value="1"/>
</dbReference>
<evidence type="ECO:0000313" key="10">
    <source>
        <dbReference type="Proteomes" id="UP000295021"/>
    </source>
</evidence>
<comment type="catalytic activity">
    <reaction evidence="6">
        <text>L-aspartate + NAD(+) + H2O = oxaloacetate + NH4(+) + NADH + H(+)</text>
        <dbReference type="Rhea" id="RHEA:11788"/>
        <dbReference type="ChEBI" id="CHEBI:15377"/>
        <dbReference type="ChEBI" id="CHEBI:15378"/>
        <dbReference type="ChEBI" id="CHEBI:16452"/>
        <dbReference type="ChEBI" id="CHEBI:28938"/>
        <dbReference type="ChEBI" id="CHEBI:29991"/>
        <dbReference type="ChEBI" id="CHEBI:57540"/>
        <dbReference type="ChEBI" id="CHEBI:57945"/>
        <dbReference type="EC" id="1.4.1.21"/>
    </reaction>
</comment>
<sequence>MLPDDKTRIALIGFGAMARSLQASFYKSGNDFAVGAVLVPAEFAPAPNELGGLKLFHDVSELIDWRPSLVVECASHDAVRDFVPTLLRNGIDTIIVSVGSLGDKLLLDNLELAANEGRSRLTAVSGAIGGLDVLRSARSAGLRSVAYTGTKSPKAWTGTPAADAVDLASLSQPTVIFKGNAEQAARLYPKNANVTAAVALAGIGFEATGVVLIADPHVTTNRHRVQAEGAFGSFSIELQNAPLPDNPKTSWLAALSIEEAIIRHFRSIDV</sequence>
<evidence type="ECO:0000256" key="4">
    <source>
        <dbReference type="ARBA" id="ARBA00023002"/>
    </source>
</evidence>
<dbReference type="AlphaFoldDB" id="A0AAX2QBH6"/>
<dbReference type="EMBL" id="SMBI01000029">
    <property type="protein sequence ID" value="TCU12972.1"/>
    <property type="molecule type" value="Genomic_DNA"/>
</dbReference>
<dbReference type="GO" id="GO:0016639">
    <property type="term" value="F:oxidoreductase activity, acting on the CH-NH2 group of donors, NAD or NADP as acceptor"/>
    <property type="evidence" value="ECO:0007669"/>
    <property type="project" value="UniProtKB-UniRule"/>
</dbReference>
<gene>
    <name evidence="6" type="primary">nadX</name>
    <name evidence="9" type="ORF">EV131_1292</name>
</gene>
<dbReference type="PIRSF" id="PIRSF005227">
    <property type="entry name" value="Asp_dh_NAD_syn"/>
    <property type="match status" value="1"/>
</dbReference>
<organism evidence="9 10">
    <name type="scientific">Rhizobium laguerreae</name>
    <dbReference type="NCBI Taxonomy" id="1076926"/>
    <lineage>
        <taxon>Bacteria</taxon>
        <taxon>Pseudomonadati</taxon>
        <taxon>Pseudomonadota</taxon>
        <taxon>Alphaproteobacteria</taxon>
        <taxon>Hyphomicrobiales</taxon>
        <taxon>Rhizobiaceae</taxon>
        <taxon>Rhizobium/Agrobacterium group</taxon>
        <taxon>Rhizobium</taxon>
    </lineage>
</organism>
<proteinExistence type="inferred from homology"/>
<dbReference type="Pfam" id="PF03447">
    <property type="entry name" value="NAD_binding_3"/>
    <property type="match status" value="1"/>
</dbReference>
<evidence type="ECO:0000256" key="1">
    <source>
        <dbReference type="ARBA" id="ARBA00008331"/>
    </source>
</evidence>
<evidence type="ECO:0000313" key="9">
    <source>
        <dbReference type="EMBL" id="TCU12972.1"/>
    </source>
</evidence>
<dbReference type="Proteomes" id="UP000295021">
    <property type="component" value="Unassembled WGS sequence"/>
</dbReference>
<dbReference type="SUPFAM" id="SSF55347">
    <property type="entry name" value="Glyceraldehyde-3-phosphate dehydrogenase-like, C-terminal domain"/>
    <property type="match status" value="1"/>
</dbReference>